<dbReference type="Pfam" id="PF02984">
    <property type="entry name" value="Cyclin_C"/>
    <property type="match status" value="1"/>
</dbReference>
<sequence length="346" mass="39519">MERPTQETHNMMLSFNPFCGIKDFDDHPPILLFLFLCLFPFICGSLPISGPLCALVGSVDWYAAGIFGSSRSRQRTERRRRSNITKKKNTKRKWKGEEGARVMELYCMESDIAVRAQPDPNILYDDRVLQSLLTIEERFLPQCTYFQRVQKDIQPYMRRMVAVWMHEVCEEEKSNEDVFPLAINYLDRFLAVMPTRKTYLQLLGAVCIFLASKLKDCRPLSAEKLCVYTEGSISPRERCWTGSWSCWANDRLAMNPPSMIATGSMGAAVCGLQLDQSDPRLSRDNLTDLLAKITNTEVDCLRACQEQIERVLTTSLQQESSIRAGSKAREQQDQSSTPTDVRDVNL</sequence>
<dbReference type="PANTHER" id="PTHR10177">
    <property type="entry name" value="CYCLINS"/>
    <property type="match status" value="1"/>
</dbReference>
<evidence type="ECO:0000256" key="2">
    <source>
        <dbReference type="ARBA" id="ARBA00023127"/>
    </source>
</evidence>
<organism evidence="9 10">
    <name type="scientific">Dissostichus mawsoni</name>
    <name type="common">Antarctic cod</name>
    <dbReference type="NCBI Taxonomy" id="36200"/>
    <lineage>
        <taxon>Eukaryota</taxon>
        <taxon>Metazoa</taxon>
        <taxon>Chordata</taxon>
        <taxon>Craniata</taxon>
        <taxon>Vertebrata</taxon>
        <taxon>Euteleostomi</taxon>
        <taxon>Actinopterygii</taxon>
        <taxon>Neopterygii</taxon>
        <taxon>Teleostei</taxon>
        <taxon>Neoteleostei</taxon>
        <taxon>Acanthomorphata</taxon>
        <taxon>Eupercaria</taxon>
        <taxon>Perciformes</taxon>
        <taxon>Notothenioidei</taxon>
        <taxon>Nototheniidae</taxon>
        <taxon>Dissostichus</taxon>
    </lineage>
</organism>
<keyword evidence="6" id="KW-1133">Transmembrane helix</keyword>
<evidence type="ECO:0000256" key="3">
    <source>
        <dbReference type="ARBA" id="ARBA00025821"/>
    </source>
</evidence>
<comment type="function">
    <text evidence="1">Essential for the control of the cell cycle at the G2/M (mitosis) transition.</text>
</comment>
<evidence type="ECO:0000256" key="4">
    <source>
        <dbReference type="RuleBase" id="RU000383"/>
    </source>
</evidence>
<dbReference type="AlphaFoldDB" id="A0A7J5ZE47"/>
<dbReference type="SMART" id="SM00385">
    <property type="entry name" value="CYCLIN"/>
    <property type="match status" value="1"/>
</dbReference>
<keyword evidence="6" id="KW-0812">Transmembrane</keyword>
<dbReference type="Proteomes" id="UP000518266">
    <property type="component" value="Unassembled WGS sequence"/>
</dbReference>
<evidence type="ECO:0000256" key="1">
    <source>
        <dbReference type="ARBA" id="ARBA00003222"/>
    </source>
</evidence>
<dbReference type="OrthoDB" id="306099at2759"/>
<keyword evidence="10" id="KW-1185">Reference proteome</keyword>
<evidence type="ECO:0008006" key="11">
    <source>
        <dbReference type="Google" id="ProtNLM"/>
    </source>
</evidence>
<dbReference type="FunFam" id="1.10.472.10:FF:000003">
    <property type="entry name" value="G1/S-specific cyclin-D2"/>
    <property type="match status" value="1"/>
</dbReference>
<evidence type="ECO:0000259" key="8">
    <source>
        <dbReference type="SMART" id="SM01332"/>
    </source>
</evidence>
<name>A0A7J5ZE47_DISMA</name>
<evidence type="ECO:0000313" key="10">
    <source>
        <dbReference type="Proteomes" id="UP000518266"/>
    </source>
</evidence>
<reference evidence="9 10" key="1">
    <citation type="submission" date="2020-03" db="EMBL/GenBank/DDBJ databases">
        <title>Dissostichus mawsoni Genome sequencing and assembly.</title>
        <authorList>
            <person name="Park H."/>
        </authorList>
    </citation>
    <scope>NUCLEOTIDE SEQUENCE [LARGE SCALE GENOMIC DNA]</scope>
    <source>
        <strain evidence="9">DM0001</strain>
        <tissue evidence="9">Muscle</tissue>
    </source>
</reference>
<feature type="region of interest" description="Disordered" evidence="5">
    <location>
        <begin position="319"/>
        <end position="346"/>
    </location>
</feature>
<dbReference type="Gene3D" id="1.10.472.10">
    <property type="entry name" value="Cyclin-like"/>
    <property type="match status" value="2"/>
</dbReference>
<dbReference type="EMBL" id="JAAKFY010000003">
    <property type="protein sequence ID" value="KAF3859279.1"/>
    <property type="molecule type" value="Genomic_DNA"/>
</dbReference>
<feature type="domain" description="Cyclin-like" evidence="7">
    <location>
        <begin position="163"/>
        <end position="242"/>
    </location>
</feature>
<dbReference type="SMART" id="SM01332">
    <property type="entry name" value="Cyclin_C"/>
    <property type="match status" value="1"/>
</dbReference>
<dbReference type="InterPro" id="IPR013763">
    <property type="entry name" value="Cyclin-like_dom"/>
</dbReference>
<comment type="subunit">
    <text evidence="3">Interacts with the CDK1 protein kinase to form a serine/threonine kinase holoenzyme complex also known as maturation promoting factor (MPF). The cyclin subunit imparts substrate specificity to the complex.</text>
</comment>
<dbReference type="InterPro" id="IPR004367">
    <property type="entry name" value="Cyclin_C-dom"/>
</dbReference>
<evidence type="ECO:0000259" key="7">
    <source>
        <dbReference type="SMART" id="SM00385"/>
    </source>
</evidence>
<proteinExistence type="inferred from homology"/>
<gene>
    <name evidence="9" type="ORF">F7725_021678</name>
</gene>
<evidence type="ECO:0000256" key="5">
    <source>
        <dbReference type="SAM" id="MobiDB-lite"/>
    </source>
</evidence>
<dbReference type="InterPro" id="IPR006671">
    <property type="entry name" value="Cyclin_N"/>
</dbReference>
<evidence type="ECO:0000256" key="6">
    <source>
        <dbReference type="SAM" id="Phobius"/>
    </source>
</evidence>
<comment type="similarity">
    <text evidence="4">Belongs to the cyclin family.</text>
</comment>
<evidence type="ECO:0000313" key="9">
    <source>
        <dbReference type="EMBL" id="KAF3859279.1"/>
    </source>
</evidence>
<keyword evidence="6" id="KW-0472">Membrane</keyword>
<accession>A0A7J5ZE47</accession>
<dbReference type="InterPro" id="IPR036915">
    <property type="entry name" value="Cyclin-like_sf"/>
</dbReference>
<comment type="caution">
    <text evidence="9">The sequence shown here is derived from an EMBL/GenBank/DDBJ whole genome shotgun (WGS) entry which is preliminary data.</text>
</comment>
<dbReference type="Pfam" id="PF00134">
    <property type="entry name" value="Cyclin_N"/>
    <property type="match status" value="1"/>
</dbReference>
<keyword evidence="2 4" id="KW-0195">Cyclin</keyword>
<feature type="transmembrane region" description="Helical" evidence="6">
    <location>
        <begin position="30"/>
        <end position="48"/>
    </location>
</feature>
<protein>
    <recommendedName>
        <fullName evidence="11">Cyclin D2</fullName>
    </recommendedName>
</protein>
<dbReference type="SUPFAM" id="SSF47954">
    <property type="entry name" value="Cyclin-like"/>
    <property type="match status" value="2"/>
</dbReference>
<dbReference type="InterPro" id="IPR039361">
    <property type="entry name" value="Cyclin"/>
</dbReference>
<feature type="domain" description="Cyclin C-terminal" evidence="8">
    <location>
        <begin position="180"/>
        <end position="340"/>
    </location>
</feature>